<keyword evidence="3" id="KW-0496">Mitochondrion</keyword>
<dbReference type="PANTHER" id="PTHR24110">
    <property type="entry name" value="CENTROSOMAL PROTEIN OF 78 KDA"/>
    <property type="match status" value="1"/>
</dbReference>
<accession>A0A0G4IQV5</accession>
<dbReference type="Proteomes" id="UP000039324">
    <property type="component" value="Unassembled WGS sequence"/>
</dbReference>
<keyword evidence="4" id="KW-1185">Reference proteome</keyword>
<dbReference type="AlphaFoldDB" id="A0A0G4IQV5"/>
<organism evidence="2 4">
    <name type="scientific">Plasmodiophora brassicae</name>
    <name type="common">Clubroot disease agent</name>
    <dbReference type="NCBI Taxonomy" id="37360"/>
    <lineage>
        <taxon>Eukaryota</taxon>
        <taxon>Sar</taxon>
        <taxon>Rhizaria</taxon>
        <taxon>Endomyxa</taxon>
        <taxon>Phytomyxea</taxon>
        <taxon>Plasmodiophorida</taxon>
        <taxon>Plasmodiophoridae</taxon>
        <taxon>Plasmodiophora</taxon>
    </lineage>
</organism>
<evidence type="ECO:0000313" key="2">
    <source>
        <dbReference type="EMBL" id="CEO97587.1"/>
    </source>
</evidence>
<protein>
    <submittedName>
        <fullName evidence="2">Uncharacterized protein</fullName>
    </submittedName>
</protein>
<dbReference type="Gene3D" id="3.80.10.10">
    <property type="entry name" value="Ribonuclease Inhibitor"/>
    <property type="match status" value="1"/>
</dbReference>
<proteinExistence type="predicted"/>
<dbReference type="EMBL" id="OVEO01000008">
    <property type="protein sequence ID" value="SPQ97888.1"/>
    <property type="molecule type" value="Genomic_DNA"/>
</dbReference>
<dbReference type="Proteomes" id="UP000290189">
    <property type="component" value="Unassembled WGS sequence"/>
</dbReference>
<feature type="compositionally biased region" description="Low complexity" evidence="1">
    <location>
        <begin position="419"/>
        <end position="433"/>
    </location>
</feature>
<dbReference type="SUPFAM" id="SSF52047">
    <property type="entry name" value="RNI-like"/>
    <property type="match status" value="1"/>
</dbReference>
<evidence type="ECO:0000313" key="5">
    <source>
        <dbReference type="Proteomes" id="UP000290189"/>
    </source>
</evidence>
<dbReference type="PANTHER" id="PTHR24110:SF3">
    <property type="entry name" value="CENTROSOMAL PROTEIN OF 78 KDA"/>
    <property type="match status" value="1"/>
</dbReference>
<evidence type="ECO:0000313" key="3">
    <source>
        <dbReference type="EMBL" id="SPQ97888.1"/>
    </source>
</evidence>
<evidence type="ECO:0000313" key="4">
    <source>
        <dbReference type="Proteomes" id="UP000039324"/>
    </source>
</evidence>
<sequence>MVVASAASLNPKQALVKRRCDARSAQVGENIVKQLGDDTLEFDTHTTSGFVLETLCKALQAVPSFTTVRIGSSARAKGTAGGKPRRDVAYSSTRLADKEFIKLLVRGLARNTQLVTVELDALPPALVKRLPAALGASTGSLRSVTLRDMPIDDATFARLVQSLSQGQINRWEFEGCNLTDACMRPVRDLLHSHNTRRDVAKWQDKLRSDQPSAPVAQLGVLALNLQRNAITDRGVHELAEALADDKWLLEIDLSANPIGAGAVGDLVDVLDTNAALSVVRIDDIACRDALLIDRLARRLVERADRKHGTPSSTAILPASPSKPVWRARKAKSQWPSTRSTSPSAFKTVNVRVPDSPTSAGTARLPLKDALEALVAKLTAPDPGPVDDLIAAIINEVHTQTQAQDRLRKRIRQLEQENAALKTAATAHQQQAPARPSSVPPAKGTRRKQARPRSAAAKPAVAATSSVTRKPGGSGTRPKPASSDANKDVRQITQLVGFLEGLFVRLHQIMDDLEKGNDDGAAVAGEIRRAAADYKVVASKVQSVNAKQ</sequence>
<evidence type="ECO:0000256" key="1">
    <source>
        <dbReference type="SAM" id="MobiDB-lite"/>
    </source>
</evidence>
<geneLocation type="mitochondrion" evidence="3"/>
<dbReference type="STRING" id="37360.A0A0G4IQV5"/>
<feature type="region of interest" description="Disordered" evidence="1">
    <location>
        <begin position="419"/>
        <end position="487"/>
    </location>
</feature>
<dbReference type="OrthoDB" id="78308at2759"/>
<dbReference type="InterPro" id="IPR032675">
    <property type="entry name" value="LRR_dom_sf"/>
</dbReference>
<name>A0A0G4IQV5_PLABS</name>
<dbReference type="EMBL" id="CDSF01000079">
    <property type="protein sequence ID" value="CEO97587.1"/>
    <property type="molecule type" value="Genomic_DNA"/>
</dbReference>
<gene>
    <name evidence="2" type="ORF">PBRA_000932</name>
    <name evidence="3" type="ORF">PLBR_LOCUS5103</name>
</gene>
<dbReference type="OMA" id="CDARSAQ"/>
<feature type="compositionally biased region" description="Low complexity" evidence="1">
    <location>
        <begin position="451"/>
        <end position="467"/>
    </location>
</feature>
<reference evidence="2 4" key="1">
    <citation type="submission" date="2015-02" db="EMBL/GenBank/DDBJ databases">
        <authorList>
            <person name="Chooi Y.-H."/>
        </authorList>
    </citation>
    <scope>NUCLEOTIDE SEQUENCE [LARGE SCALE GENOMIC DNA]</scope>
    <source>
        <strain evidence="2">E3</strain>
    </source>
</reference>
<reference evidence="3 5" key="2">
    <citation type="submission" date="2018-03" db="EMBL/GenBank/DDBJ databases">
        <authorList>
            <person name="Fogelqvist J."/>
        </authorList>
    </citation>
    <scope>NUCLEOTIDE SEQUENCE [LARGE SCALE GENOMIC DNA]</scope>
</reference>
<dbReference type="SMART" id="SM00368">
    <property type="entry name" value="LRR_RI"/>
    <property type="match status" value="2"/>
</dbReference>